<gene>
    <name evidence="2" type="ORF">LOCC1_G008044</name>
</gene>
<keyword evidence="1" id="KW-0812">Transmembrane</keyword>
<organism evidence="2 3">
    <name type="scientific">Lachnellula occidentalis</name>
    <dbReference type="NCBI Taxonomy" id="215460"/>
    <lineage>
        <taxon>Eukaryota</taxon>
        <taxon>Fungi</taxon>
        <taxon>Dikarya</taxon>
        <taxon>Ascomycota</taxon>
        <taxon>Pezizomycotina</taxon>
        <taxon>Leotiomycetes</taxon>
        <taxon>Helotiales</taxon>
        <taxon>Lachnaceae</taxon>
        <taxon>Lachnellula</taxon>
    </lineage>
</organism>
<sequence>MVARLFSRSNAPASPAAETLVGWVDESPGRGTLSLIISCAFTIFLCTWVVIHPRVTKRPLHRVLHKIALFLKTLVAPECIAVESMQEWSQARNVVKNCEGLTGGGMKIVHAFYIGMLALRYRTPSGYRVIWPNQYTWLLEQRLIDWQDHASWGLSVESIADKSNADGTVKLAALVQVSWFVIQSIMRTAHSLPLSPLESMTLSYIPLLAATYFFWWVKPKDVLTPSVIDLPPMTSSQKTTFEAMAVQNTFDDDGIGQRNSLWSIWHLTPRIFEKEAEDKAAHEAVQHATAKTIGKDVDVEAGPFLVESKEIVLSYWDPELYRSKLWTVICLFGASFGALHLISWKTIFPTLVETWLWRSASLVSIVAILIFMHFEKVVFRWGGPLTMISIISPALYLLGRLIMMAGVIAAFRASDPAIYETYVVSSYWIHML</sequence>
<accession>A0A8H8U497</accession>
<dbReference type="OrthoDB" id="3061561at2759"/>
<dbReference type="AlphaFoldDB" id="A0A8H8U497"/>
<dbReference type="PANTHER" id="PTHR35043:SF7">
    <property type="entry name" value="TRANSCRIPTION FACTOR DOMAIN-CONTAINING PROTEIN"/>
    <property type="match status" value="1"/>
</dbReference>
<keyword evidence="1" id="KW-1133">Transmembrane helix</keyword>
<feature type="transmembrane region" description="Helical" evidence="1">
    <location>
        <begin position="386"/>
        <end position="411"/>
    </location>
</feature>
<feature type="transmembrane region" description="Helical" evidence="1">
    <location>
        <begin position="197"/>
        <end position="217"/>
    </location>
</feature>
<keyword evidence="3" id="KW-1185">Reference proteome</keyword>
<dbReference type="EMBL" id="QGMI01001409">
    <property type="protein sequence ID" value="TVY33368.1"/>
    <property type="molecule type" value="Genomic_DNA"/>
</dbReference>
<protein>
    <submittedName>
        <fullName evidence="2">Uncharacterized protein</fullName>
    </submittedName>
</protein>
<name>A0A8H8U497_9HELO</name>
<proteinExistence type="predicted"/>
<feature type="transmembrane region" description="Helical" evidence="1">
    <location>
        <begin position="33"/>
        <end position="51"/>
    </location>
</feature>
<keyword evidence="1" id="KW-0472">Membrane</keyword>
<evidence type="ECO:0000256" key="1">
    <source>
        <dbReference type="SAM" id="Phobius"/>
    </source>
</evidence>
<dbReference type="Proteomes" id="UP000443090">
    <property type="component" value="Unassembled WGS sequence"/>
</dbReference>
<dbReference type="PANTHER" id="PTHR35043">
    <property type="entry name" value="TRANSCRIPTION FACTOR DOMAIN-CONTAINING PROTEIN"/>
    <property type="match status" value="1"/>
</dbReference>
<feature type="transmembrane region" description="Helical" evidence="1">
    <location>
        <begin position="325"/>
        <end position="343"/>
    </location>
</feature>
<evidence type="ECO:0000313" key="2">
    <source>
        <dbReference type="EMBL" id="TVY33368.1"/>
    </source>
</evidence>
<comment type="caution">
    <text evidence="2">The sequence shown here is derived from an EMBL/GenBank/DDBJ whole genome shotgun (WGS) entry which is preliminary data.</text>
</comment>
<feature type="transmembrane region" description="Helical" evidence="1">
    <location>
        <begin position="355"/>
        <end position="374"/>
    </location>
</feature>
<evidence type="ECO:0000313" key="3">
    <source>
        <dbReference type="Proteomes" id="UP000443090"/>
    </source>
</evidence>
<reference evidence="2 3" key="1">
    <citation type="submission" date="2018-05" db="EMBL/GenBank/DDBJ databases">
        <title>Genome sequencing and assembly of the regulated plant pathogen Lachnellula willkommii and related sister species for the development of diagnostic species identification markers.</title>
        <authorList>
            <person name="Giroux E."/>
            <person name="Bilodeau G."/>
        </authorList>
    </citation>
    <scope>NUCLEOTIDE SEQUENCE [LARGE SCALE GENOMIC DNA]</scope>
    <source>
        <strain evidence="2 3">CBS 160.35</strain>
    </source>
</reference>